<dbReference type="PANTHER" id="PTHR43649">
    <property type="entry name" value="ARABINOSE-BINDING PROTEIN-RELATED"/>
    <property type="match status" value="1"/>
</dbReference>
<dbReference type="PANTHER" id="PTHR43649:SF12">
    <property type="entry name" value="DIACETYLCHITOBIOSE BINDING PROTEIN DASA"/>
    <property type="match status" value="1"/>
</dbReference>
<proteinExistence type="predicted"/>
<dbReference type="Pfam" id="PF01547">
    <property type="entry name" value="SBP_bac_1"/>
    <property type="match status" value="1"/>
</dbReference>
<evidence type="ECO:0000313" key="2">
    <source>
        <dbReference type="Proteomes" id="UP000016658"/>
    </source>
</evidence>
<accession>U2QJT2</accession>
<gene>
    <name evidence="1" type="ORF">HMPREF0367_01942</name>
</gene>
<dbReference type="EMBL" id="AWVI01000107">
    <property type="protein sequence ID" value="ERK41553.1"/>
    <property type="molecule type" value="Genomic_DNA"/>
</dbReference>
<organism evidence="1 2">
    <name type="scientific">Faecalitalea cylindroides ATCC 27803</name>
    <dbReference type="NCBI Taxonomy" id="649755"/>
    <lineage>
        <taxon>Bacteria</taxon>
        <taxon>Bacillati</taxon>
        <taxon>Bacillota</taxon>
        <taxon>Erysipelotrichia</taxon>
        <taxon>Erysipelotrichales</taxon>
        <taxon>Erysipelotrichaceae</taxon>
        <taxon>Faecalitalea</taxon>
    </lineage>
</organism>
<dbReference type="CDD" id="cd13585">
    <property type="entry name" value="PBP2_TMBP_like"/>
    <property type="match status" value="1"/>
</dbReference>
<evidence type="ECO:0000313" key="1">
    <source>
        <dbReference type="EMBL" id="ERK41553.1"/>
    </source>
</evidence>
<dbReference type="Gene3D" id="3.40.190.10">
    <property type="entry name" value="Periplasmic binding protein-like II"/>
    <property type="match status" value="1"/>
</dbReference>
<sequence>MMRRWQIRTIFALIILCLILSLFYVNSNKTLKIGVITGSNWDVPSPDALKIVDNAIERFEKEHVNVQVEYISGIRKEDYSEWLSQQALSGDVCDVFMVLSNDLATFADVGILENLSSFIENDPDFDESVYFFSSYQSGQVNHVQYALPYESVPTLMYVNRTLLESEGIEVPKQDWTWEDFYEICARMTQDTNEDGILDQFGQFGYTWQNAIFSNGAKIFNDEGSNALLENDRVYDAIEFMRRLEKLNRGQSVTSEMFDKGQVVFCPMSFSEYRAYKPYPWSVKKYSSFEWDCIPMPAGPDGSNVSQLDTLLIGMSKNSKYKDLAWEFLKELSFNEETQKDIFRYSQGVSVLNTITDTKMIIDSLQDETPGGSDYDLGFFNSMMENAIPVKEFNGYEQAMALIDGEIKLLSINEDDIEAAIGRVEDQVDALLESVK</sequence>
<dbReference type="AlphaFoldDB" id="U2QJT2"/>
<dbReference type="InterPro" id="IPR006059">
    <property type="entry name" value="SBP"/>
</dbReference>
<protein>
    <submittedName>
        <fullName evidence="1">ABC transporter, solute-binding protein</fullName>
    </submittedName>
</protein>
<comment type="caution">
    <text evidence="1">The sequence shown here is derived from an EMBL/GenBank/DDBJ whole genome shotgun (WGS) entry which is preliminary data.</text>
</comment>
<dbReference type="Proteomes" id="UP000016658">
    <property type="component" value="Unassembled WGS sequence"/>
</dbReference>
<dbReference type="SUPFAM" id="SSF53850">
    <property type="entry name" value="Periplasmic binding protein-like II"/>
    <property type="match status" value="1"/>
</dbReference>
<dbReference type="OrthoDB" id="383937at2"/>
<dbReference type="InterPro" id="IPR050490">
    <property type="entry name" value="Bact_solute-bd_prot1"/>
</dbReference>
<name>U2QJT2_9FIRM</name>
<dbReference type="HOGENOM" id="CLU_031285_10_5_9"/>
<reference evidence="1 2" key="1">
    <citation type="submission" date="2013-06" db="EMBL/GenBank/DDBJ databases">
        <authorList>
            <person name="Weinstock G."/>
            <person name="Sodergren E."/>
            <person name="Lobos E.A."/>
            <person name="Fulton L."/>
            <person name="Fulton R."/>
            <person name="Courtney L."/>
            <person name="Fronick C."/>
            <person name="O'Laughlin M."/>
            <person name="Godfrey J."/>
            <person name="Wilson R.M."/>
            <person name="Miner T."/>
            <person name="Farmer C."/>
            <person name="Delehaunty K."/>
            <person name="Cordes M."/>
            <person name="Minx P."/>
            <person name="Tomlinson C."/>
            <person name="Chen J."/>
            <person name="Wollam A."/>
            <person name="Pepin K.H."/>
            <person name="Bhonagiri V."/>
            <person name="Zhang X."/>
            <person name="Warren W."/>
            <person name="Mitreva M."/>
            <person name="Mardis E.R."/>
            <person name="Wilson R.K."/>
        </authorList>
    </citation>
    <scope>NUCLEOTIDE SEQUENCE [LARGE SCALE GENOMIC DNA]</scope>
    <source>
        <strain evidence="1 2">ATCC 27803</strain>
    </source>
</reference>